<evidence type="ECO:0000313" key="1">
    <source>
        <dbReference type="EMBL" id="SYZ34500.1"/>
    </source>
</evidence>
<dbReference type="Proteomes" id="UP000263928">
    <property type="component" value="Unassembled WGS sequence"/>
</dbReference>
<gene>
    <name evidence="1" type="ORF">PROPAUS_2517</name>
</gene>
<organism evidence="1 2">
    <name type="scientific">Propionibacterium australiense</name>
    <dbReference type="NCBI Taxonomy" id="119981"/>
    <lineage>
        <taxon>Bacteria</taxon>
        <taxon>Bacillati</taxon>
        <taxon>Actinomycetota</taxon>
        <taxon>Actinomycetes</taxon>
        <taxon>Propionibacteriales</taxon>
        <taxon>Propionibacteriaceae</taxon>
        <taxon>Propionibacterium</taxon>
    </lineage>
</organism>
<reference evidence="2" key="1">
    <citation type="submission" date="2018-08" db="EMBL/GenBank/DDBJ databases">
        <authorList>
            <person name="Hornung B."/>
        </authorList>
    </citation>
    <scope>NUCLEOTIDE SEQUENCE [LARGE SCALE GENOMIC DNA]</scope>
</reference>
<sequence length="176" mass="17895">MPVVVEHEPAGVPVDDIAQGGGEDRYHVVTGRGDALELVDGLGRVDEPDHAVIEVGHAVLFPQLCDRLGDEGPVVLQHLGVEFLDAGHLVAVLSVAGQPGGGVVVVAGEQFQFAGAVLGRVGGIELGFAAVLPHCHAGAGPDLDDELGVGERAGAGLGLTRATFGWLVGVCGCFAW</sequence>
<protein>
    <submittedName>
        <fullName evidence="1">Uncharacterized protein</fullName>
    </submittedName>
</protein>
<name>A0A383S918_9ACTN</name>
<dbReference type="EMBL" id="UNQJ01000027">
    <property type="protein sequence ID" value="SYZ34500.1"/>
    <property type="molecule type" value="Genomic_DNA"/>
</dbReference>
<dbReference type="AlphaFoldDB" id="A0A383S918"/>
<keyword evidence="2" id="KW-1185">Reference proteome</keyword>
<accession>A0A383S918</accession>
<evidence type="ECO:0000313" key="2">
    <source>
        <dbReference type="Proteomes" id="UP000263928"/>
    </source>
</evidence>
<proteinExistence type="predicted"/>